<proteinExistence type="predicted"/>
<gene>
    <name evidence="1" type="ORF">VNI00_005541</name>
</gene>
<reference evidence="1 2" key="1">
    <citation type="submission" date="2024-01" db="EMBL/GenBank/DDBJ databases">
        <title>A draft genome for a cacao thread blight-causing isolate of Paramarasmius palmivorus.</title>
        <authorList>
            <person name="Baruah I.K."/>
            <person name="Bukari Y."/>
            <person name="Amoako-Attah I."/>
            <person name="Meinhardt L.W."/>
            <person name="Bailey B.A."/>
            <person name="Cohen S.P."/>
        </authorList>
    </citation>
    <scope>NUCLEOTIDE SEQUENCE [LARGE SCALE GENOMIC DNA]</scope>
    <source>
        <strain evidence="1 2">GH-12</strain>
    </source>
</reference>
<dbReference type="EMBL" id="JAYKXP010000016">
    <property type="protein sequence ID" value="KAK7049510.1"/>
    <property type="molecule type" value="Genomic_DNA"/>
</dbReference>
<evidence type="ECO:0000313" key="2">
    <source>
        <dbReference type="Proteomes" id="UP001383192"/>
    </source>
</evidence>
<comment type="caution">
    <text evidence="1">The sequence shown here is derived from an EMBL/GenBank/DDBJ whole genome shotgun (WGS) entry which is preliminary data.</text>
</comment>
<dbReference type="AlphaFoldDB" id="A0AAW0DFB0"/>
<evidence type="ECO:0000313" key="1">
    <source>
        <dbReference type="EMBL" id="KAK7049510.1"/>
    </source>
</evidence>
<organism evidence="1 2">
    <name type="scientific">Paramarasmius palmivorus</name>
    <dbReference type="NCBI Taxonomy" id="297713"/>
    <lineage>
        <taxon>Eukaryota</taxon>
        <taxon>Fungi</taxon>
        <taxon>Dikarya</taxon>
        <taxon>Basidiomycota</taxon>
        <taxon>Agaricomycotina</taxon>
        <taxon>Agaricomycetes</taxon>
        <taxon>Agaricomycetidae</taxon>
        <taxon>Agaricales</taxon>
        <taxon>Marasmiineae</taxon>
        <taxon>Marasmiaceae</taxon>
        <taxon>Paramarasmius</taxon>
    </lineage>
</organism>
<accession>A0AAW0DFB0</accession>
<dbReference type="Proteomes" id="UP001383192">
    <property type="component" value="Unassembled WGS sequence"/>
</dbReference>
<name>A0AAW0DFB0_9AGAR</name>
<sequence length="140" mass="15823">MMDKFYAPHTPEAVAHSQVSDQWHGLDDHTDEALISGCASYRAFDRYLSGVDLFILPRSRSELESILRRYAYDAIHNTIARSRSALQPGGYSRVCHLSEKSIRDVLDTGDNTSILLALHPVPTARRYSNKNQPPPQIRTK</sequence>
<keyword evidence="2" id="KW-1185">Reference proteome</keyword>
<protein>
    <submittedName>
        <fullName evidence="1">Uncharacterized protein</fullName>
    </submittedName>
</protein>